<name>A0A0D3DLL6_BRAOL</name>
<dbReference type="Proteomes" id="UP000032141">
    <property type="component" value="Chromosome C8"/>
</dbReference>
<reference evidence="1" key="2">
    <citation type="submission" date="2015-03" db="UniProtKB">
        <authorList>
            <consortium name="EnsemblPlants"/>
        </authorList>
    </citation>
    <scope>IDENTIFICATION</scope>
</reference>
<dbReference type="Gramene" id="Bo8g035500.1">
    <property type="protein sequence ID" value="Bo8g035500.1"/>
    <property type="gene ID" value="Bo8g035500"/>
</dbReference>
<accession>A0A0D3DLL6</accession>
<sequence length="36" mass="4428">MSNSVNNPYRRYYRCGYAVVKKLEDDHHAFKWMKGY</sequence>
<dbReference type="EnsemblPlants" id="Bo8g035500.1">
    <property type="protein sequence ID" value="Bo8g035500.1"/>
    <property type="gene ID" value="Bo8g035500"/>
</dbReference>
<dbReference type="HOGENOM" id="CLU_3360386_0_0_1"/>
<keyword evidence="2" id="KW-1185">Reference proteome</keyword>
<proteinExistence type="predicted"/>
<reference evidence="1 2" key="1">
    <citation type="journal article" date="2014" name="Genome Biol.">
        <title>Transcriptome and methylome profiling reveals relics of genome dominance in the mesopolyploid Brassica oleracea.</title>
        <authorList>
            <person name="Parkin I.A."/>
            <person name="Koh C."/>
            <person name="Tang H."/>
            <person name="Robinson S.J."/>
            <person name="Kagale S."/>
            <person name="Clarke W.E."/>
            <person name="Town C.D."/>
            <person name="Nixon J."/>
            <person name="Krishnakumar V."/>
            <person name="Bidwell S.L."/>
            <person name="Denoeud F."/>
            <person name="Belcram H."/>
            <person name="Links M.G."/>
            <person name="Just J."/>
            <person name="Clarke C."/>
            <person name="Bender T."/>
            <person name="Huebert T."/>
            <person name="Mason A.S."/>
            <person name="Pires J.C."/>
            <person name="Barker G."/>
            <person name="Moore J."/>
            <person name="Walley P.G."/>
            <person name="Manoli S."/>
            <person name="Batley J."/>
            <person name="Edwards D."/>
            <person name="Nelson M.N."/>
            <person name="Wang X."/>
            <person name="Paterson A.H."/>
            <person name="King G."/>
            <person name="Bancroft I."/>
            <person name="Chalhoub B."/>
            <person name="Sharpe A.G."/>
        </authorList>
    </citation>
    <scope>NUCLEOTIDE SEQUENCE</scope>
    <source>
        <strain evidence="1 2">cv. TO1000</strain>
    </source>
</reference>
<evidence type="ECO:0000313" key="2">
    <source>
        <dbReference type="Proteomes" id="UP000032141"/>
    </source>
</evidence>
<evidence type="ECO:0000313" key="1">
    <source>
        <dbReference type="EnsemblPlants" id="Bo8g035500.1"/>
    </source>
</evidence>
<dbReference type="AlphaFoldDB" id="A0A0D3DLL6"/>
<organism evidence="1 2">
    <name type="scientific">Brassica oleracea var. oleracea</name>
    <dbReference type="NCBI Taxonomy" id="109376"/>
    <lineage>
        <taxon>Eukaryota</taxon>
        <taxon>Viridiplantae</taxon>
        <taxon>Streptophyta</taxon>
        <taxon>Embryophyta</taxon>
        <taxon>Tracheophyta</taxon>
        <taxon>Spermatophyta</taxon>
        <taxon>Magnoliopsida</taxon>
        <taxon>eudicotyledons</taxon>
        <taxon>Gunneridae</taxon>
        <taxon>Pentapetalae</taxon>
        <taxon>rosids</taxon>
        <taxon>malvids</taxon>
        <taxon>Brassicales</taxon>
        <taxon>Brassicaceae</taxon>
        <taxon>Brassiceae</taxon>
        <taxon>Brassica</taxon>
    </lineage>
</organism>
<protein>
    <submittedName>
        <fullName evidence="1">Uncharacterized protein</fullName>
    </submittedName>
</protein>